<dbReference type="Proteomes" id="UP000177370">
    <property type="component" value="Unassembled WGS sequence"/>
</dbReference>
<dbReference type="EMBL" id="MFTP01000019">
    <property type="protein sequence ID" value="OGI65408.1"/>
    <property type="molecule type" value="Genomic_DNA"/>
</dbReference>
<comment type="caution">
    <text evidence="2">The sequence shown here is derived from an EMBL/GenBank/DDBJ whole genome shotgun (WGS) entry which is preliminary data.</text>
</comment>
<proteinExistence type="predicted"/>
<sequence>MSKNLFQDMVKINHAKKRENNNVTIKQQPVAREIEERQETEYNPSAPRSRHTLWFVAIIAVAFFVFALSYLFSKTEVVIDPKMKDIALNENLSANLKGGTGDLSFDLVVISGEETKMVKATEEREVSQKARGTVVIYNNYSSATQTLDIDTRLEGSNGKIYKTEKKIVVPGMIKSGTPGSIEVRIYAAEGGERYNSAPLDFTIFGFKGSPKYSKFYARSKGEITGGFKGKSHVVSGGDKMNALNELKDVLKEKLRRKAVEQIPSGFILFKDAVSLDIEDMEDVEFLSPSDTLPIKQKGTLYGILFEEKQLTKKIVGRAIEKYDGSEVYILDMEDLTFSLSQPVGLPNFSDLKNINFNLSGATKIVWKLDVDKLRADLLKVSKGDFNQVLLQYPNISSAKLSLSPIWKRSIPDKPEDIEILVNYPE</sequence>
<evidence type="ECO:0000313" key="2">
    <source>
        <dbReference type="EMBL" id="OGI65408.1"/>
    </source>
</evidence>
<keyword evidence="1" id="KW-0812">Transmembrane</keyword>
<evidence type="ECO:0000256" key="1">
    <source>
        <dbReference type="SAM" id="Phobius"/>
    </source>
</evidence>
<organism evidence="2 3">
    <name type="scientific">Candidatus Nomurabacteria bacterium RIFCSPHIGHO2_01_FULL_40_24b</name>
    <dbReference type="NCBI Taxonomy" id="1801739"/>
    <lineage>
        <taxon>Bacteria</taxon>
        <taxon>Candidatus Nomuraibacteriota</taxon>
    </lineage>
</organism>
<gene>
    <name evidence="2" type="ORF">A2647_02775</name>
</gene>
<keyword evidence="1" id="KW-0472">Membrane</keyword>
<name>A0A1F6V6Z4_9BACT</name>
<evidence type="ECO:0008006" key="4">
    <source>
        <dbReference type="Google" id="ProtNLM"/>
    </source>
</evidence>
<accession>A0A1F6V6Z4</accession>
<keyword evidence="1" id="KW-1133">Transmembrane helix</keyword>
<dbReference type="AlphaFoldDB" id="A0A1F6V6Z4"/>
<feature type="transmembrane region" description="Helical" evidence="1">
    <location>
        <begin position="53"/>
        <end position="72"/>
    </location>
</feature>
<reference evidence="2 3" key="1">
    <citation type="journal article" date="2016" name="Nat. Commun.">
        <title>Thousands of microbial genomes shed light on interconnected biogeochemical processes in an aquifer system.</title>
        <authorList>
            <person name="Anantharaman K."/>
            <person name="Brown C.T."/>
            <person name="Hug L.A."/>
            <person name="Sharon I."/>
            <person name="Castelle C.J."/>
            <person name="Probst A.J."/>
            <person name="Thomas B.C."/>
            <person name="Singh A."/>
            <person name="Wilkins M.J."/>
            <person name="Karaoz U."/>
            <person name="Brodie E.L."/>
            <person name="Williams K.H."/>
            <person name="Hubbard S.S."/>
            <person name="Banfield J.F."/>
        </authorList>
    </citation>
    <scope>NUCLEOTIDE SEQUENCE [LARGE SCALE GENOMIC DNA]</scope>
</reference>
<evidence type="ECO:0000313" key="3">
    <source>
        <dbReference type="Proteomes" id="UP000177370"/>
    </source>
</evidence>
<protein>
    <recommendedName>
        <fullName evidence="4">Baseplate protein J-like domain-containing protein</fullName>
    </recommendedName>
</protein>